<reference evidence="2" key="1">
    <citation type="journal article" date="2013" name="Genome Res.">
        <title>A second-generation assembly of the Drosophila simulans genome provides new insights into patterns of lineage-specific divergence.</title>
        <authorList>
            <person name="Hu T.T."/>
            <person name="Eisen M.B."/>
            <person name="Thornton K.R."/>
            <person name="Andolfatto P."/>
        </authorList>
    </citation>
    <scope>NUCLEOTIDE SEQUENCE [LARGE SCALE GENOMIC DNA]</scope>
    <source>
        <strain evidence="2">W501</strain>
    </source>
</reference>
<dbReference type="OrthoDB" id="10066537at2759"/>
<feature type="region of interest" description="Disordered" evidence="1">
    <location>
        <begin position="44"/>
        <end position="67"/>
    </location>
</feature>
<dbReference type="EMBL" id="CM002911">
    <property type="protein sequence ID" value="KMY94462.1"/>
    <property type="molecule type" value="Genomic_DNA"/>
</dbReference>
<reference evidence="2" key="2">
    <citation type="submission" date="2014-06" db="EMBL/GenBank/DDBJ databases">
        <authorList>
            <person name="Hu T."/>
            <person name="Eisen M.B."/>
            <person name="Thornton K.R."/>
            <person name="Andolfatto P."/>
        </authorList>
    </citation>
    <scope>NUCLEOTIDE SEQUENCE</scope>
    <source>
        <strain evidence="2">W501</strain>
    </source>
</reference>
<dbReference type="AlphaFoldDB" id="A0A0J9RES5"/>
<sequence length="67" mass="7979">MSKKMWQKIFKSKSQKPQPLAKINKRHSRIAYEEYQQLTDLLAGENGQQQQQQKSQQQQLSTFSRKL</sequence>
<feature type="compositionally biased region" description="Low complexity" evidence="1">
    <location>
        <begin position="48"/>
        <end position="59"/>
    </location>
</feature>
<evidence type="ECO:0000256" key="1">
    <source>
        <dbReference type="SAM" id="MobiDB-lite"/>
    </source>
</evidence>
<organism evidence="2">
    <name type="scientific">Drosophila simulans</name>
    <name type="common">Fruit fly</name>
    <dbReference type="NCBI Taxonomy" id="7240"/>
    <lineage>
        <taxon>Eukaryota</taxon>
        <taxon>Metazoa</taxon>
        <taxon>Ecdysozoa</taxon>
        <taxon>Arthropoda</taxon>
        <taxon>Hexapoda</taxon>
        <taxon>Insecta</taxon>
        <taxon>Pterygota</taxon>
        <taxon>Neoptera</taxon>
        <taxon>Endopterygota</taxon>
        <taxon>Diptera</taxon>
        <taxon>Brachycera</taxon>
        <taxon>Muscomorpha</taxon>
        <taxon>Ephydroidea</taxon>
        <taxon>Drosophilidae</taxon>
        <taxon>Drosophila</taxon>
        <taxon>Sophophora</taxon>
    </lineage>
</organism>
<feature type="region of interest" description="Disordered" evidence="1">
    <location>
        <begin position="1"/>
        <end position="24"/>
    </location>
</feature>
<protein>
    <submittedName>
        <fullName evidence="2">Uncharacterized protein</fullName>
    </submittedName>
</protein>
<reference evidence="2" key="3">
    <citation type="submission" date="2015-04" db="EMBL/GenBank/DDBJ databases">
        <authorList>
            <consortium name="FlyBase"/>
        </authorList>
    </citation>
    <scope>NUCLEOTIDE SEQUENCE</scope>
    <source>
        <strain evidence="2">W501</strain>
    </source>
</reference>
<name>A0A0J9RES5_DROSI</name>
<dbReference type="Proteomes" id="UP000035880">
    <property type="component" value="Chromosome 2R"/>
</dbReference>
<feature type="compositionally biased region" description="Basic residues" evidence="1">
    <location>
        <begin position="1"/>
        <end position="14"/>
    </location>
</feature>
<dbReference type="Bgee" id="FBgn0268252">
    <property type="expression patterns" value="Expressed in embryo and 3 other cell types or tissues"/>
</dbReference>
<dbReference type="KEGG" id="dsi:Dsimw501_GD26962"/>
<evidence type="ECO:0000313" key="2">
    <source>
        <dbReference type="EMBL" id="KMY94462.1"/>
    </source>
</evidence>
<gene>
    <name evidence="2" type="primary">Dsim\GD26962</name>
    <name evidence="2" type="ORF">Dsimw501_GD26962</name>
</gene>
<proteinExistence type="predicted"/>
<accession>A0A0J9RES5</accession>